<protein>
    <submittedName>
        <fullName evidence="3">Purine operon repressor, PurR</fullName>
    </submittedName>
</protein>
<proteinExistence type="predicted"/>
<dbReference type="PANTHER" id="PTHR43864">
    <property type="entry name" value="HYPOXANTHINE/GUANINE PHOSPHORIBOSYLTRANSFERASE"/>
    <property type="match status" value="1"/>
</dbReference>
<dbReference type="Pfam" id="PF00156">
    <property type="entry name" value="Pribosyltran"/>
    <property type="match status" value="1"/>
</dbReference>
<dbReference type="InterPro" id="IPR036390">
    <property type="entry name" value="WH_DNA-bd_sf"/>
</dbReference>
<dbReference type="GO" id="GO:0006355">
    <property type="term" value="P:regulation of DNA-templated transcription"/>
    <property type="evidence" value="ECO:0007669"/>
    <property type="project" value="InterPro"/>
</dbReference>
<accession>G8TW96</accession>
<organism evidence="3 4">
    <name type="scientific">Sulfobacillus acidophilus (strain ATCC 700253 / DSM 10332 / NAL)</name>
    <dbReference type="NCBI Taxonomy" id="679936"/>
    <lineage>
        <taxon>Bacteria</taxon>
        <taxon>Bacillati</taxon>
        <taxon>Bacillota</taxon>
        <taxon>Clostridia</taxon>
        <taxon>Eubacteriales</taxon>
        <taxon>Clostridiales Family XVII. Incertae Sedis</taxon>
        <taxon>Sulfobacillus</taxon>
    </lineage>
</organism>
<sequence length="275" mass="30070">MSDRNKRLIAVTRHLSQKARRQVSLTELSRLFGVAKSTLSEDLLLIKEALETYGLGHVESQVGVTGGVVFSPSLPKDELKAALAEWIQALTSPDRMTPDGFLYVTDLLFSPSRIDPMGLLLAERFRPLGINFVATVETRGIPLALACARELGVDMVLLRRDHRLSEGASLSINYLSGSSRRVQSMSLARRAPVRGGRILFVDDFMQAGGTARAAHDLLSDFGAQVVGAGVLIVTRAPDHKLVEEYAGILEWSRAEEGPGSVAPSHWVRELLDWEA</sequence>
<dbReference type="CDD" id="cd06223">
    <property type="entry name" value="PRTases_typeI"/>
    <property type="match status" value="1"/>
</dbReference>
<dbReference type="Gene3D" id="3.40.50.2020">
    <property type="match status" value="1"/>
</dbReference>
<dbReference type="Gene3D" id="1.10.10.10">
    <property type="entry name" value="Winged helix-like DNA-binding domain superfamily/Winged helix DNA-binding domain"/>
    <property type="match status" value="1"/>
</dbReference>
<evidence type="ECO:0000259" key="2">
    <source>
        <dbReference type="Pfam" id="PF09182"/>
    </source>
</evidence>
<dbReference type="PATRIC" id="fig|679936.5.peg.171"/>
<dbReference type="AlphaFoldDB" id="G8TW96"/>
<dbReference type="InterPro" id="IPR000836">
    <property type="entry name" value="PRTase_dom"/>
</dbReference>
<dbReference type="InterPro" id="IPR050118">
    <property type="entry name" value="Pur/Pyrimidine_PRTase"/>
</dbReference>
<dbReference type="InterPro" id="IPR029057">
    <property type="entry name" value="PRTase-like"/>
</dbReference>
<dbReference type="KEGG" id="sap:Sulac_0166"/>
<dbReference type="InterPro" id="IPR015265">
    <property type="entry name" value="PuR_N"/>
</dbReference>
<feature type="domain" description="Bacterial purine repressor N-terminal" evidence="2">
    <location>
        <begin position="4"/>
        <end position="72"/>
    </location>
</feature>
<dbReference type="SUPFAM" id="SSF46785">
    <property type="entry name" value="Winged helix' DNA-binding domain"/>
    <property type="match status" value="1"/>
</dbReference>
<name>G8TW96_SULAD</name>
<feature type="domain" description="Phosphoribosyltransferase" evidence="1">
    <location>
        <begin position="132"/>
        <end position="237"/>
    </location>
</feature>
<evidence type="ECO:0000313" key="4">
    <source>
        <dbReference type="Proteomes" id="UP000005439"/>
    </source>
</evidence>
<evidence type="ECO:0000259" key="1">
    <source>
        <dbReference type="Pfam" id="PF00156"/>
    </source>
</evidence>
<keyword evidence="4" id="KW-1185">Reference proteome</keyword>
<evidence type="ECO:0000313" key="3">
    <source>
        <dbReference type="EMBL" id="AEW03739.1"/>
    </source>
</evidence>
<dbReference type="HOGENOM" id="CLU_088227_0_0_9"/>
<gene>
    <name evidence="3" type="ordered locus">Sulac_0166</name>
</gene>
<dbReference type="GO" id="GO:0003677">
    <property type="term" value="F:DNA binding"/>
    <property type="evidence" value="ECO:0007669"/>
    <property type="project" value="InterPro"/>
</dbReference>
<dbReference type="InterPro" id="IPR036388">
    <property type="entry name" value="WH-like_DNA-bd_sf"/>
</dbReference>
<dbReference type="PANTHER" id="PTHR43864:SF2">
    <property type="entry name" value="PUR OPERON REPRESSOR"/>
    <property type="match status" value="1"/>
</dbReference>
<reference evidence="4" key="1">
    <citation type="submission" date="2011-12" db="EMBL/GenBank/DDBJ databases">
        <title>The complete genome of chromosome of Sulfobacillus acidophilus DSM 10332.</title>
        <authorList>
            <person name="Lucas S."/>
            <person name="Han J."/>
            <person name="Lapidus A."/>
            <person name="Bruce D."/>
            <person name="Goodwin L."/>
            <person name="Pitluck S."/>
            <person name="Peters L."/>
            <person name="Kyrpides N."/>
            <person name="Mavromatis K."/>
            <person name="Ivanova N."/>
            <person name="Mikhailova N."/>
            <person name="Chertkov O."/>
            <person name="Saunders E."/>
            <person name="Detter J.C."/>
            <person name="Tapia R."/>
            <person name="Han C."/>
            <person name="Land M."/>
            <person name="Hauser L."/>
            <person name="Markowitz V."/>
            <person name="Cheng J.-F."/>
            <person name="Hugenholtz P."/>
            <person name="Woyke T."/>
            <person name="Wu D."/>
            <person name="Pukall R."/>
            <person name="Gehrich-Schroeter G."/>
            <person name="Schneider S."/>
            <person name="Klenk H.-P."/>
            <person name="Eisen J.A."/>
        </authorList>
    </citation>
    <scope>NUCLEOTIDE SEQUENCE [LARGE SCALE GENOMIC DNA]</scope>
    <source>
        <strain evidence="4">ATCC 700253 / DSM 10332 / NAL</strain>
    </source>
</reference>
<dbReference type="SUPFAM" id="SSF53271">
    <property type="entry name" value="PRTase-like"/>
    <property type="match status" value="1"/>
</dbReference>
<reference evidence="3 4" key="2">
    <citation type="journal article" date="2012" name="Stand. Genomic Sci.">
        <title>Complete genome sequence of the moderately thermophilic mineral-sulfide-oxidizing firmicute Sulfobacillus acidophilus type strain (NAL(T)).</title>
        <authorList>
            <person name="Anderson I."/>
            <person name="Chertkov O."/>
            <person name="Chen A."/>
            <person name="Saunders E."/>
            <person name="Lapidus A."/>
            <person name="Nolan M."/>
            <person name="Lucas S."/>
            <person name="Hammon N."/>
            <person name="Deshpande S."/>
            <person name="Cheng J.F."/>
            <person name="Han C."/>
            <person name="Tapia R."/>
            <person name="Goodwin L.A."/>
            <person name="Pitluck S."/>
            <person name="Liolios K."/>
            <person name="Pagani I."/>
            <person name="Ivanova N."/>
            <person name="Mikhailova N."/>
            <person name="Pati A."/>
            <person name="Palaniappan K."/>
            <person name="Land M."/>
            <person name="Pan C."/>
            <person name="Rohde M."/>
            <person name="Pukall R."/>
            <person name="Goker M."/>
            <person name="Detter J.C."/>
            <person name="Woyke T."/>
            <person name="Bristow J."/>
            <person name="Eisen J.A."/>
            <person name="Markowitz V."/>
            <person name="Hugenholtz P."/>
            <person name="Kyrpides N.C."/>
            <person name="Klenk H.P."/>
            <person name="Mavromatis K."/>
        </authorList>
    </citation>
    <scope>NUCLEOTIDE SEQUENCE [LARGE SCALE GENOMIC DNA]</scope>
    <source>
        <strain evidence="4">ATCC 700253 / DSM 10332 / NAL</strain>
    </source>
</reference>
<dbReference type="EMBL" id="CP003179">
    <property type="protein sequence ID" value="AEW03739.1"/>
    <property type="molecule type" value="Genomic_DNA"/>
</dbReference>
<dbReference type="STRING" id="679936.Sulac_0166"/>
<dbReference type="Proteomes" id="UP000005439">
    <property type="component" value="Chromosome"/>
</dbReference>
<dbReference type="Pfam" id="PF09182">
    <property type="entry name" value="PuR_N"/>
    <property type="match status" value="1"/>
</dbReference>